<organism evidence="1 2">
    <name type="scientific">Butyricicoccus pullicaecorum</name>
    <dbReference type="NCBI Taxonomy" id="501571"/>
    <lineage>
        <taxon>Bacteria</taxon>
        <taxon>Bacillati</taxon>
        <taxon>Bacillota</taxon>
        <taxon>Clostridia</taxon>
        <taxon>Eubacteriales</taxon>
        <taxon>Butyricicoccaceae</taxon>
        <taxon>Butyricicoccus</taxon>
    </lineage>
</organism>
<reference evidence="2" key="1">
    <citation type="submission" date="2017-04" db="EMBL/GenBank/DDBJ databases">
        <title>Function of individual gut microbiota members based on whole genome sequencing of pure cultures obtained from chicken caecum.</title>
        <authorList>
            <person name="Medvecky M."/>
            <person name="Cejkova D."/>
            <person name="Polansky O."/>
            <person name="Karasova D."/>
            <person name="Kubasova T."/>
            <person name="Cizek A."/>
            <person name="Rychlik I."/>
        </authorList>
    </citation>
    <scope>NUCLEOTIDE SEQUENCE [LARGE SCALE GENOMIC DNA]</scope>
    <source>
        <strain evidence="2">An179</strain>
    </source>
</reference>
<evidence type="ECO:0000313" key="1">
    <source>
        <dbReference type="EMBL" id="OUP59753.1"/>
    </source>
</evidence>
<sequence>MTNLTTKLNKLMLDGAPAQELIHACVGIDIESCFDPIFEPPIDFLEECRKRWENRMNPFTGTVERKIGNTWYLLETVCDGNEPLTHKVKRLIFSNKEALCS</sequence>
<dbReference type="AlphaFoldDB" id="A0A1Y4LSY8"/>
<dbReference type="EMBL" id="NFKL01000005">
    <property type="protein sequence ID" value="OUP59753.1"/>
    <property type="molecule type" value="Genomic_DNA"/>
</dbReference>
<evidence type="ECO:0000313" key="2">
    <source>
        <dbReference type="Proteomes" id="UP000195326"/>
    </source>
</evidence>
<accession>A0A1Y4LSY8</accession>
<protein>
    <submittedName>
        <fullName evidence="1">Uncharacterized protein</fullName>
    </submittedName>
</protein>
<proteinExistence type="predicted"/>
<dbReference type="Proteomes" id="UP000195326">
    <property type="component" value="Unassembled WGS sequence"/>
</dbReference>
<gene>
    <name evidence="1" type="ORF">B5F15_04865</name>
</gene>
<dbReference type="RefSeq" id="WP_054339126.1">
    <property type="nucleotide sequence ID" value="NZ_NFKL01000005.1"/>
</dbReference>
<dbReference type="STRING" id="501571.GCA_900143195_02577"/>
<name>A0A1Y4LSY8_9FIRM</name>
<comment type="caution">
    <text evidence="1">The sequence shown here is derived from an EMBL/GenBank/DDBJ whole genome shotgun (WGS) entry which is preliminary data.</text>
</comment>